<name>A0A3A6PZQ7_9EURY</name>
<dbReference type="Proteomes" id="UP000276588">
    <property type="component" value="Unassembled WGS sequence"/>
</dbReference>
<evidence type="ECO:0000313" key="3">
    <source>
        <dbReference type="EMBL" id="RJX42353.1"/>
    </source>
</evidence>
<reference evidence="3 4" key="1">
    <citation type="submission" date="2018-06" db="EMBL/GenBank/DDBJ databases">
        <title>Halonotius sp. F13-13 a new haloarchaeeon isolated from a solar saltern from Isla Cristina, Huelva, Spain.</title>
        <authorList>
            <person name="Duran-Viseras A."/>
            <person name="Sanchez-Porro C."/>
            <person name="Ventosa A."/>
        </authorList>
    </citation>
    <scope>NUCLEOTIDE SEQUENCE [LARGE SCALE GENOMIC DNA]</scope>
    <source>
        <strain evidence="3 4">F13-13</strain>
    </source>
</reference>
<feature type="compositionally biased region" description="Low complexity" evidence="1">
    <location>
        <begin position="77"/>
        <end position="93"/>
    </location>
</feature>
<feature type="compositionally biased region" description="Acidic residues" evidence="1">
    <location>
        <begin position="102"/>
        <end position="113"/>
    </location>
</feature>
<sequence length="263" mass="27365">MAGNSPDIREVADRVRSSNPDAATEVEIDDTRPDTPGATVRPETTTQTVTEVTLDDETLRGSVEVKEYTNPPAEVTDALTASVASDLADAAADPSERGTSDEGFDSEGDEEKPTEDSTAETGESAVNVVTVADISVFDEAGEPASDTPATVTMQVDTAELNEPENAVVVHETDDGWEQLETTVETTTAETVTLRAKTGGFSLFAVAELNGEDDTDSEETANAINATTAANATATTTNSTLGFGIGASFIALAATTLLAWRPGR</sequence>
<feature type="transmembrane region" description="Helical" evidence="2">
    <location>
        <begin position="240"/>
        <end position="259"/>
    </location>
</feature>
<evidence type="ECO:0000256" key="1">
    <source>
        <dbReference type="SAM" id="MobiDB-lite"/>
    </source>
</evidence>
<evidence type="ECO:0008006" key="5">
    <source>
        <dbReference type="Google" id="ProtNLM"/>
    </source>
</evidence>
<comment type="caution">
    <text evidence="3">The sequence shown here is derived from an EMBL/GenBank/DDBJ whole genome shotgun (WGS) entry which is preliminary data.</text>
</comment>
<dbReference type="AlphaFoldDB" id="A0A3A6PZQ7"/>
<keyword evidence="2" id="KW-1133">Transmembrane helix</keyword>
<evidence type="ECO:0000313" key="4">
    <source>
        <dbReference type="Proteomes" id="UP000276588"/>
    </source>
</evidence>
<proteinExistence type="predicted"/>
<keyword evidence="2" id="KW-0812">Transmembrane</keyword>
<feature type="compositionally biased region" description="Basic and acidic residues" evidence="1">
    <location>
        <begin position="7"/>
        <end position="16"/>
    </location>
</feature>
<keyword evidence="4" id="KW-1185">Reference proteome</keyword>
<accession>A0A3A6PZQ7</accession>
<feature type="compositionally biased region" description="Basic and acidic residues" evidence="1">
    <location>
        <begin position="57"/>
        <end position="67"/>
    </location>
</feature>
<keyword evidence="2" id="KW-0472">Membrane</keyword>
<feature type="region of interest" description="Disordered" evidence="1">
    <location>
        <begin position="1"/>
        <end position="125"/>
    </location>
</feature>
<gene>
    <name evidence="3" type="ORF">DM826_11990</name>
</gene>
<organism evidence="3 4">
    <name type="scientific">Halonotius aquaticus</name>
    <dbReference type="NCBI Taxonomy" id="2216978"/>
    <lineage>
        <taxon>Archaea</taxon>
        <taxon>Methanobacteriati</taxon>
        <taxon>Methanobacteriota</taxon>
        <taxon>Stenosarchaea group</taxon>
        <taxon>Halobacteria</taxon>
        <taxon>Halobacteriales</taxon>
        <taxon>Haloferacaceae</taxon>
        <taxon>Halonotius</taxon>
    </lineage>
</organism>
<dbReference type="EMBL" id="QKNY01000018">
    <property type="protein sequence ID" value="RJX42353.1"/>
    <property type="molecule type" value="Genomic_DNA"/>
</dbReference>
<evidence type="ECO:0000256" key="2">
    <source>
        <dbReference type="SAM" id="Phobius"/>
    </source>
</evidence>
<protein>
    <recommendedName>
        <fullName evidence="5">PGF-pre-PGF domain-containing protein</fullName>
    </recommendedName>
</protein>